<evidence type="ECO:0000259" key="2">
    <source>
        <dbReference type="Pfam" id="PF10988"/>
    </source>
</evidence>
<keyword evidence="1" id="KW-0732">Signal</keyword>
<dbReference type="RefSeq" id="WP_106757847.1">
    <property type="nucleotide sequence ID" value="NZ_PXWF02000222.1"/>
</dbReference>
<sequence length="211" mass="22200">MRSQVVLPLFLSLSLLGGPANAAEQSRTVAPFDAISIKGPVNMVVQVGAAQAVQIAGDEKFIKKVGTRVVDGELVITFQGEDKGMKLDDDEKITISVPTLRAFKVEGAGQAVVNNINAERFDLGFEGAGRLVANGKVRQLLVKANGVGAIDTKALLAQDAKVRFEGVGSVKVYASERLDLNVSGMGSLNYYGNPKKVNKSVQGIGSVRAGD</sequence>
<accession>A0A2U2HKE3</accession>
<dbReference type="InterPro" id="IPR021255">
    <property type="entry name" value="DUF2807"/>
</dbReference>
<dbReference type="OrthoDB" id="8774193at2"/>
<organism evidence="3 4">
    <name type="scientific">Massilia glaciei</name>
    <dbReference type="NCBI Taxonomy" id="1524097"/>
    <lineage>
        <taxon>Bacteria</taxon>
        <taxon>Pseudomonadati</taxon>
        <taxon>Pseudomonadota</taxon>
        <taxon>Betaproteobacteria</taxon>
        <taxon>Burkholderiales</taxon>
        <taxon>Oxalobacteraceae</taxon>
        <taxon>Telluria group</taxon>
        <taxon>Massilia</taxon>
    </lineage>
</organism>
<evidence type="ECO:0000313" key="4">
    <source>
        <dbReference type="Proteomes" id="UP000241421"/>
    </source>
</evidence>
<dbReference type="Gene3D" id="2.160.20.120">
    <property type="match status" value="1"/>
</dbReference>
<dbReference type="EMBL" id="PXWF02000222">
    <property type="protein sequence ID" value="PWF47922.1"/>
    <property type="molecule type" value="Genomic_DNA"/>
</dbReference>
<evidence type="ECO:0000313" key="3">
    <source>
        <dbReference type="EMBL" id="PWF47922.1"/>
    </source>
</evidence>
<feature type="chain" id="PRO_5015476978" evidence="1">
    <location>
        <begin position="23"/>
        <end position="211"/>
    </location>
</feature>
<comment type="caution">
    <text evidence="3">The sequence shown here is derived from an EMBL/GenBank/DDBJ whole genome shotgun (WGS) entry which is preliminary data.</text>
</comment>
<evidence type="ECO:0000256" key="1">
    <source>
        <dbReference type="SAM" id="SignalP"/>
    </source>
</evidence>
<proteinExistence type="predicted"/>
<name>A0A2U2HKE3_9BURK</name>
<dbReference type="AlphaFoldDB" id="A0A2U2HKE3"/>
<dbReference type="Pfam" id="PF10988">
    <property type="entry name" value="DUF2807"/>
    <property type="match status" value="1"/>
</dbReference>
<dbReference type="PANTHER" id="PTHR39200">
    <property type="entry name" value="HYPOTHETICAL EXPORTED PROTEIN"/>
    <property type="match status" value="1"/>
</dbReference>
<feature type="signal peptide" evidence="1">
    <location>
        <begin position="1"/>
        <end position="22"/>
    </location>
</feature>
<protein>
    <submittedName>
        <fullName evidence="3">DUF2807 domain-containing protein</fullName>
    </submittedName>
</protein>
<gene>
    <name evidence="3" type="ORF">C7C56_013220</name>
</gene>
<keyword evidence="4" id="KW-1185">Reference proteome</keyword>
<dbReference type="PANTHER" id="PTHR39200:SF1">
    <property type="entry name" value="AUTO-TRANSPORTER ADHESIN HEAD GIN DOMAIN-CONTAINING PROTEIN-RELATED"/>
    <property type="match status" value="1"/>
</dbReference>
<dbReference type="Proteomes" id="UP000241421">
    <property type="component" value="Unassembled WGS sequence"/>
</dbReference>
<reference evidence="3 4" key="1">
    <citation type="submission" date="2018-04" db="EMBL/GenBank/DDBJ databases">
        <title>Massilia violaceinigra sp. nov., a novel purple-pigmented bacterium isolated from Tianshan glacier, Xinjiang, China.</title>
        <authorList>
            <person name="Wang H."/>
        </authorList>
    </citation>
    <scope>NUCLEOTIDE SEQUENCE [LARGE SCALE GENOMIC DNA]</scope>
    <source>
        <strain evidence="3 4">B448-2</strain>
    </source>
</reference>
<feature type="domain" description="Putative auto-transporter adhesin head GIN" evidence="2">
    <location>
        <begin position="31"/>
        <end position="194"/>
    </location>
</feature>